<dbReference type="GO" id="GO:0003723">
    <property type="term" value="F:RNA binding"/>
    <property type="evidence" value="ECO:0007669"/>
    <property type="project" value="UniProtKB-KW"/>
</dbReference>
<evidence type="ECO:0000256" key="6">
    <source>
        <dbReference type="ARBA" id="ARBA00022728"/>
    </source>
</evidence>
<dbReference type="PROSITE" id="PS52002">
    <property type="entry name" value="SM"/>
    <property type="match status" value="1"/>
</dbReference>
<evidence type="ECO:0000256" key="1">
    <source>
        <dbReference type="ARBA" id="ARBA00004123"/>
    </source>
</evidence>
<evidence type="ECO:0000256" key="11">
    <source>
        <dbReference type="ARBA" id="ARBA00030143"/>
    </source>
</evidence>
<dbReference type="GO" id="GO:0005686">
    <property type="term" value="C:U2 snRNP"/>
    <property type="evidence" value="ECO:0007669"/>
    <property type="project" value="UniProtKB-UniRule"/>
</dbReference>
<dbReference type="GO" id="GO:0000387">
    <property type="term" value="P:spliceosomal snRNP assembly"/>
    <property type="evidence" value="ECO:0007669"/>
    <property type="project" value="UniProtKB-UniRule"/>
</dbReference>
<evidence type="ECO:0000256" key="4">
    <source>
        <dbReference type="ARBA" id="ARBA00022490"/>
    </source>
</evidence>
<evidence type="ECO:0000256" key="3">
    <source>
        <dbReference type="ARBA" id="ARBA00022037"/>
    </source>
</evidence>
<evidence type="ECO:0000313" key="15">
    <source>
        <dbReference type="Proteomes" id="UP000189704"/>
    </source>
</evidence>
<dbReference type="FunFam" id="2.30.30.100:FF:000059">
    <property type="entry name" value="Small nuclear ribonucleoprotein E"/>
    <property type="match status" value="1"/>
</dbReference>
<keyword evidence="7 13" id="KW-0694">RNA-binding</keyword>
<reference evidence="16" key="1">
    <citation type="submission" date="2025-08" db="UniProtKB">
        <authorList>
            <consortium name="RefSeq"/>
        </authorList>
    </citation>
    <scope>IDENTIFICATION</scope>
</reference>
<dbReference type="GO" id="GO:0046540">
    <property type="term" value="C:U4/U6 x U5 tri-snRNP complex"/>
    <property type="evidence" value="ECO:0007669"/>
    <property type="project" value="UniProtKB-UniRule"/>
</dbReference>
<dbReference type="GO" id="GO:0005682">
    <property type="term" value="C:U5 snRNP"/>
    <property type="evidence" value="ECO:0007669"/>
    <property type="project" value="UniProtKB-UniRule"/>
</dbReference>
<dbReference type="InterPro" id="IPR010920">
    <property type="entry name" value="LSM_dom_sf"/>
</dbReference>
<keyword evidence="9 13" id="KW-0539">Nucleus</keyword>
<evidence type="ECO:0000256" key="12">
    <source>
        <dbReference type="ARBA" id="ARBA00045276"/>
    </source>
</evidence>
<comment type="similarity">
    <text evidence="2 13">Belongs to the snRNP Sm proteins family.</text>
</comment>
<dbReference type="SUPFAM" id="SSF50182">
    <property type="entry name" value="Sm-like ribonucleoproteins"/>
    <property type="match status" value="1"/>
</dbReference>
<evidence type="ECO:0000256" key="7">
    <source>
        <dbReference type="ARBA" id="ARBA00022884"/>
    </source>
</evidence>
<dbReference type="SMART" id="SM00651">
    <property type="entry name" value="Sm"/>
    <property type="match status" value="1"/>
</dbReference>
<keyword evidence="10 13" id="KW-0687">Ribonucleoprotein</keyword>
<dbReference type="Gene3D" id="2.30.30.100">
    <property type="match status" value="1"/>
</dbReference>
<feature type="domain" description="Sm" evidence="14">
    <location>
        <begin position="11"/>
        <end position="85"/>
    </location>
</feature>
<organism evidence="15 16">
    <name type="scientific">Carlito syrichta</name>
    <name type="common">Philippine tarsier</name>
    <name type="synonym">Tarsius syrichta</name>
    <dbReference type="NCBI Taxonomy" id="1868482"/>
    <lineage>
        <taxon>Eukaryota</taxon>
        <taxon>Metazoa</taxon>
        <taxon>Chordata</taxon>
        <taxon>Craniata</taxon>
        <taxon>Vertebrata</taxon>
        <taxon>Euteleostomi</taxon>
        <taxon>Mammalia</taxon>
        <taxon>Eutheria</taxon>
        <taxon>Euarchontoglires</taxon>
        <taxon>Primates</taxon>
        <taxon>Haplorrhini</taxon>
        <taxon>Tarsiiformes</taxon>
        <taxon>Tarsiidae</taxon>
        <taxon>Carlito</taxon>
    </lineage>
</organism>
<evidence type="ECO:0000256" key="9">
    <source>
        <dbReference type="ARBA" id="ARBA00023242"/>
    </source>
</evidence>
<dbReference type="RefSeq" id="XP_008062247.1">
    <property type="nucleotide sequence ID" value="XM_008064056.1"/>
</dbReference>
<evidence type="ECO:0000256" key="8">
    <source>
        <dbReference type="ARBA" id="ARBA00023187"/>
    </source>
</evidence>
<dbReference type="Pfam" id="PF01423">
    <property type="entry name" value="LSM"/>
    <property type="match status" value="1"/>
</dbReference>
<evidence type="ECO:0000313" key="16">
    <source>
        <dbReference type="RefSeq" id="XP_008062247.1"/>
    </source>
</evidence>
<evidence type="ECO:0000256" key="2">
    <source>
        <dbReference type="ARBA" id="ARBA00006850"/>
    </source>
</evidence>
<dbReference type="GO" id="GO:0005829">
    <property type="term" value="C:cytosol"/>
    <property type="evidence" value="ECO:0007669"/>
    <property type="project" value="UniProtKB-SubCell"/>
</dbReference>
<evidence type="ECO:0000259" key="14">
    <source>
        <dbReference type="PROSITE" id="PS52002"/>
    </source>
</evidence>
<dbReference type="GeneID" id="103266442"/>
<dbReference type="PANTHER" id="PTHR11193">
    <property type="entry name" value="SMALL NUCLEAR RIBONUCLEOPROTEIN E"/>
    <property type="match status" value="1"/>
</dbReference>
<evidence type="ECO:0000256" key="13">
    <source>
        <dbReference type="RuleBase" id="RU365053"/>
    </source>
</evidence>
<dbReference type="InterPro" id="IPR001163">
    <property type="entry name" value="Sm_dom_euk/arc"/>
</dbReference>
<gene>
    <name evidence="16" type="primary">SNRPE</name>
</gene>
<comment type="subcellular location">
    <subcellularLocation>
        <location evidence="13">Cytoplasm</location>
        <location evidence="13">Cytosol</location>
    </subcellularLocation>
    <subcellularLocation>
        <location evidence="1 13">Nucleus</location>
    </subcellularLocation>
    <text evidence="13">SMN-mediated assembly into core snRNPs occurs in the cytosol before SMN-mediated transport to the nucleus to be included in spliceosomes.</text>
</comment>
<keyword evidence="4" id="KW-0963">Cytoplasm</keyword>
<protein>
    <recommendedName>
        <fullName evidence="3 13">Small nuclear ribonucleoprotein E</fullName>
        <shortName evidence="13">snRNP-E</shortName>
    </recommendedName>
    <alternativeName>
        <fullName evidence="11 13">Sm protein E</fullName>
    </alternativeName>
</protein>
<keyword evidence="8 13" id="KW-0508">mRNA splicing</keyword>
<dbReference type="Proteomes" id="UP000189704">
    <property type="component" value="Unplaced"/>
</dbReference>
<proteinExistence type="inferred from homology"/>
<dbReference type="InterPro" id="IPR047575">
    <property type="entry name" value="Sm"/>
</dbReference>
<dbReference type="CDD" id="cd01718">
    <property type="entry name" value="Sm_E"/>
    <property type="match status" value="1"/>
</dbReference>
<dbReference type="OrthoDB" id="25620at2759"/>
<keyword evidence="5 13" id="KW-0507">mRNA processing</keyword>
<name>A0A1U7UAF3_CARSF</name>
<evidence type="ECO:0000256" key="10">
    <source>
        <dbReference type="ARBA" id="ARBA00023274"/>
    </source>
</evidence>
<dbReference type="AlphaFoldDB" id="A0A1U7UAF3"/>
<dbReference type="CTD" id="6635"/>
<evidence type="ECO:0000256" key="5">
    <source>
        <dbReference type="ARBA" id="ARBA00022664"/>
    </source>
</evidence>
<dbReference type="GO" id="GO:0005681">
    <property type="term" value="C:spliceosomal complex"/>
    <property type="evidence" value="ECO:0007669"/>
    <property type="project" value="UniProtKB-KW"/>
</dbReference>
<sequence length="85" mass="9903">MPTRTLCVCVGTRPRFQKTKRSRIQVWLYEQVNMRIEGCIIGFDEYMNLVLDDAEEIHSKTKSRKQLGRIMLKGDNITLLQSVSN</sequence>
<dbReference type="GO" id="GO:0005685">
    <property type="term" value="C:U1 snRNP"/>
    <property type="evidence" value="ECO:0007669"/>
    <property type="project" value="UniProtKB-UniRule"/>
</dbReference>
<dbReference type="InterPro" id="IPR027078">
    <property type="entry name" value="snRNP-E"/>
</dbReference>
<dbReference type="GO" id="GO:0005687">
    <property type="term" value="C:U4 snRNP"/>
    <property type="evidence" value="ECO:0007669"/>
    <property type="project" value="UniProtKB-UniRule"/>
</dbReference>
<keyword evidence="6 13" id="KW-0747">Spliceosome</keyword>
<keyword evidence="15" id="KW-1185">Reference proteome</keyword>
<accession>A0A1U7UAF3</accession>
<comment type="function">
    <text evidence="12 13">Plays a role in pre-mRNA splicing as a core component of the spliceosomal U1, U2, U4 and U5 small nuclear ribonucleoproteins (snRNPs), the building blocks of the spliceosome. Component of both the pre-catalytic spliceosome B complex and activated spliceosome C complexes. As a component of the minor spliceosome, involved in the splicing of U12-type introns in pre-mRNAs. As part of the U7 snRNP it is involved in histone 3'-end processing.</text>
</comment>